<dbReference type="Proteomes" id="UP000184513">
    <property type="component" value="Unassembled WGS sequence"/>
</dbReference>
<dbReference type="PROSITE" id="PS51257">
    <property type="entry name" value="PROKAR_LIPOPROTEIN"/>
    <property type="match status" value="1"/>
</dbReference>
<evidence type="ECO:0000256" key="2">
    <source>
        <dbReference type="ARBA" id="ARBA00022729"/>
    </source>
</evidence>
<dbReference type="InterPro" id="IPR024930">
    <property type="entry name" value="Skp_dom_sf"/>
</dbReference>
<dbReference type="AlphaFoldDB" id="A0A1M7QL53"/>
<dbReference type="OrthoDB" id="1493259at2"/>
<dbReference type="STRING" id="388280.SAMN04488057_11953"/>
<sequence>MRNLTRIISTLVVLGWIGGACNSPAPEGEVSNIADEVNIADLKVAYIVTDSVINNFEFFKEKSAEIAEKGKKYEGELTNRARGFEQEVQNFQNSASSMTMNQARAKEEELVTKERNLVAYRENIMQELSADETKLYNDVYDMIQEYLNEYAAENDLEMILSYTRGGGVWYANKTLDITDSVIMGINEDYKEGETEEPAAAPAAEEPAEEEE</sequence>
<dbReference type="Pfam" id="PF03938">
    <property type="entry name" value="OmpH"/>
    <property type="match status" value="1"/>
</dbReference>
<protein>
    <submittedName>
        <fullName evidence="4">Periplasmic chaperone for outer membrane proteins Skp</fullName>
    </submittedName>
</protein>
<dbReference type="PANTHER" id="PTHR35089:SF1">
    <property type="entry name" value="CHAPERONE PROTEIN SKP"/>
    <property type="match status" value="1"/>
</dbReference>
<keyword evidence="2" id="KW-0732">Signal</keyword>
<dbReference type="SUPFAM" id="SSF111384">
    <property type="entry name" value="OmpH-like"/>
    <property type="match status" value="1"/>
</dbReference>
<proteinExistence type="inferred from homology"/>
<organism evidence="4 5">
    <name type="scientific">Cyclobacterium lianum</name>
    <dbReference type="NCBI Taxonomy" id="388280"/>
    <lineage>
        <taxon>Bacteria</taxon>
        <taxon>Pseudomonadati</taxon>
        <taxon>Bacteroidota</taxon>
        <taxon>Cytophagia</taxon>
        <taxon>Cytophagales</taxon>
        <taxon>Cyclobacteriaceae</taxon>
        <taxon>Cyclobacterium</taxon>
    </lineage>
</organism>
<evidence type="ECO:0000256" key="3">
    <source>
        <dbReference type="SAM" id="MobiDB-lite"/>
    </source>
</evidence>
<dbReference type="GO" id="GO:0051082">
    <property type="term" value="F:unfolded protein binding"/>
    <property type="evidence" value="ECO:0007669"/>
    <property type="project" value="InterPro"/>
</dbReference>
<accession>A0A1M7QL53</accession>
<reference evidence="4 5" key="1">
    <citation type="submission" date="2016-11" db="EMBL/GenBank/DDBJ databases">
        <authorList>
            <person name="Jaros S."/>
            <person name="Januszkiewicz K."/>
            <person name="Wedrychowicz H."/>
        </authorList>
    </citation>
    <scope>NUCLEOTIDE SEQUENCE [LARGE SCALE GENOMIC DNA]</scope>
    <source>
        <strain evidence="4 5">CGMCC 1.6102</strain>
    </source>
</reference>
<evidence type="ECO:0000313" key="4">
    <source>
        <dbReference type="EMBL" id="SHN31629.1"/>
    </source>
</evidence>
<comment type="similarity">
    <text evidence="1">Belongs to the Skp family.</text>
</comment>
<name>A0A1M7QL53_9BACT</name>
<dbReference type="GO" id="GO:0050821">
    <property type="term" value="P:protein stabilization"/>
    <property type="evidence" value="ECO:0007669"/>
    <property type="project" value="TreeGrafter"/>
</dbReference>
<evidence type="ECO:0000313" key="5">
    <source>
        <dbReference type="Proteomes" id="UP000184513"/>
    </source>
</evidence>
<gene>
    <name evidence="4" type="ORF">SAMN04488057_11953</name>
</gene>
<dbReference type="EMBL" id="FRCY01000019">
    <property type="protein sequence ID" value="SHN31629.1"/>
    <property type="molecule type" value="Genomic_DNA"/>
</dbReference>
<dbReference type="SMART" id="SM00935">
    <property type="entry name" value="OmpH"/>
    <property type="match status" value="1"/>
</dbReference>
<feature type="region of interest" description="Disordered" evidence="3">
    <location>
        <begin position="188"/>
        <end position="211"/>
    </location>
</feature>
<dbReference type="GO" id="GO:0005829">
    <property type="term" value="C:cytosol"/>
    <property type="evidence" value="ECO:0007669"/>
    <property type="project" value="TreeGrafter"/>
</dbReference>
<evidence type="ECO:0000256" key="1">
    <source>
        <dbReference type="ARBA" id="ARBA00009091"/>
    </source>
</evidence>
<dbReference type="Gene3D" id="3.30.910.20">
    <property type="entry name" value="Skp domain"/>
    <property type="match status" value="1"/>
</dbReference>
<dbReference type="PANTHER" id="PTHR35089">
    <property type="entry name" value="CHAPERONE PROTEIN SKP"/>
    <property type="match status" value="1"/>
</dbReference>
<dbReference type="RefSeq" id="WP_073097647.1">
    <property type="nucleotide sequence ID" value="NZ_FRCY01000019.1"/>
</dbReference>
<keyword evidence="5" id="KW-1185">Reference proteome</keyword>
<dbReference type="InterPro" id="IPR005632">
    <property type="entry name" value="Chaperone_Skp"/>
</dbReference>